<dbReference type="RefSeq" id="WP_148692756.1">
    <property type="nucleotide sequence ID" value="NZ_CP020477.1"/>
</dbReference>
<organism evidence="1 2">
    <name type="scientific">Acidianus manzaensis</name>
    <dbReference type="NCBI Taxonomy" id="282676"/>
    <lineage>
        <taxon>Archaea</taxon>
        <taxon>Thermoproteota</taxon>
        <taxon>Thermoprotei</taxon>
        <taxon>Sulfolobales</taxon>
        <taxon>Sulfolobaceae</taxon>
        <taxon>Acidianus</taxon>
    </lineage>
</organism>
<dbReference type="KEGG" id="aman:B6F84_13675"/>
<keyword evidence="2" id="KW-1185">Reference proteome</keyword>
<sequence length="384" mass="44673">MEECSYQTEGPLNKEAWIDYIKNCFVPIYVNLKALDEFGNYLDRETSRSVTLDKINQDLLPFFIGGINEKGEYVPNSLASIIKKSYGIYVDPKALSNYSKINVDFSKIPIMKENYPILKNFKDLEYNLETLFRTLKITIPSVDEITNIEQFRTAIQDLENSMIQILPMYNYYSFVITSTRHILGPMLESQYPEIYNDKSLQDFLGMEKIPLSPPGNNLSLDSRFSLFIHGKNRIADMIFRIIYLSVVRNKQVINDLETFINSFLNTEFFDLDKTMFKSIISYDITVSNNLSVRVIIGNRYYYNKVRIGSQYCYDNWYYHKEYNITELLKDKNLNLILFLNPSLNISVHQSHEYISIESNYPLLLKFQDSGVSIGSEVSISDILG</sequence>
<evidence type="ECO:0000313" key="1">
    <source>
        <dbReference type="EMBL" id="ARM76962.1"/>
    </source>
</evidence>
<dbReference type="EMBL" id="CP020477">
    <property type="protein sequence ID" value="ARM76962.1"/>
    <property type="molecule type" value="Genomic_DNA"/>
</dbReference>
<name>A0A1W6K3E5_9CREN</name>
<gene>
    <name evidence="1" type="ORF">B6F84_13675</name>
</gene>
<dbReference type="Proteomes" id="UP000193404">
    <property type="component" value="Chromosome"/>
</dbReference>
<dbReference type="GeneID" id="41591989"/>
<protein>
    <submittedName>
        <fullName evidence="1">Uncharacterized protein</fullName>
    </submittedName>
</protein>
<accession>A0A1W6K3E5</accession>
<evidence type="ECO:0000313" key="2">
    <source>
        <dbReference type="Proteomes" id="UP000193404"/>
    </source>
</evidence>
<proteinExistence type="predicted"/>
<dbReference type="OrthoDB" id="103677at2157"/>
<reference evidence="1 2" key="1">
    <citation type="submission" date="2017-03" db="EMBL/GenBank/DDBJ databases">
        <title>Sulfur activation and transportation mechanism of thermophilic Archaea Acidianus manzaensis YN-25.</title>
        <authorList>
            <person name="Ma Y."/>
            <person name="Yang Y."/>
            <person name="Xia J."/>
        </authorList>
    </citation>
    <scope>NUCLEOTIDE SEQUENCE [LARGE SCALE GENOMIC DNA]</scope>
    <source>
        <strain evidence="1 2">YN-25</strain>
    </source>
</reference>
<dbReference type="AlphaFoldDB" id="A0A1W6K3E5"/>